<accession>A0A2U7UG24</accession>
<sequence>MSTTPLPSLLSCPAGPHVAIDLQSLLWHHAPVVDAVASQLCLTDLAALGSTARALYLVLLRGPRYLARRLADERRVAFRTSAVLKPWAHAGYDKDGPGLTSSRSGRLVLHVTPPLDAFICQPTRWTRARRRLADAWGRVRLGGWPLHPGVFAEAVLAASASGDARLIVHSVGLLTEYMCRGGGHACADESAEALASRVWAECDDNDLVRALPVVVHVTTVLLMRAHGLGVVTLPEHSAAQRRAPYLTYDATLCHVESGWPAIEAEAARRLFSGFVHDAIVKRQTTYEIARRVVGLFLWRVGKCDQNAHDDTHGVVALAKDCAAALAATSDADWAWRFTLEQALDRLSEPLARQQPPFPSLSS</sequence>
<dbReference type="KEGG" id="vg:36841913"/>
<gene>
    <name evidence="1" type="ORF">pmac_cds_770</name>
</gene>
<reference evidence="1" key="1">
    <citation type="journal article" date="2018" name="Nat. Commun.">
        <title>Diversity and evolution of the emerging Pandoraviridae family.</title>
        <authorList>
            <person name="Legendre M."/>
            <person name="Fabre E."/>
            <person name="Poirot O."/>
            <person name="Jeudy S."/>
            <person name="Lartigue A."/>
            <person name="Alempic J.M."/>
            <person name="Beucher L."/>
            <person name="Philippe N."/>
            <person name="Bertaux L."/>
            <person name="Christo-Foroux E."/>
            <person name="Labadie K."/>
            <person name="Coute Y."/>
            <person name="Abergel C."/>
            <person name="Claverie J.M."/>
        </authorList>
    </citation>
    <scope>NUCLEOTIDE SEQUENCE [LARGE SCALE GENOMIC DNA]</scope>
    <source>
        <strain evidence="1">Macleodensis</strain>
    </source>
</reference>
<proteinExistence type="predicted"/>
<dbReference type="RefSeq" id="YP_009481454.1">
    <property type="nucleotide sequence ID" value="NC_037665.1"/>
</dbReference>
<name>A0A2U7UG24_9VIRU</name>
<organism evidence="1">
    <name type="scientific">Pandoravirus macleodensis</name>
    <dbReference type="NCBI Taxonomy" id="2107707"/>
    <lineage>
        <taxon>Viruses</taxon>
        <taxon>Pandoravirus</taxon>
    </lineage>
</organism>
<dbReference type="GeneID" id="36841913"/>
<dbReference type="EMBL" id="MG011691">
    <property type="protein sequence ID" value="AVK77458.1"/>
    <property type="molecule type" value="Genomic_DNA"/>
</dbReference>
<protein>
    <submittedName>
        <fullName evidence="1">Uncharacterized protein</fullName>
    </submittedName>
</protein>
<evidence type="ECO:0000313" key="1">
    <source>
        <dbReference type="EMBL" id="AVK77458.1"/>
    </source>
</evidence>
<dbReference type="Proteomes" id="UP000249758">
    <property type="component" value="Segment"/>
</dbReference>